<feature type="compositionally biased region" description="Low complexity" evidence="3">
    <location>
        <begin position="407"/>
        <end position="430"/>
    </location>
</feature>
<feature type="region of interest" description="Disordered" evidence="3">
    <location>
        <begin position="546"/>
        <end position="565"/>
    </location>
</feature>
<keyword evidence="7" id="KW-1185">Reference proteome</keyword>
<comment type="caution">
    <text evidence="6">The sequence shown here is derived from an EMBL/GenBank/DDBJ whole genome shotgun (WGS) entry which is preliminary data.</text>
</comment>
<feature type="chain" id="PRO_5046852008" description="Beta/gamma crystallin 'Greek key' domain-containing protein" evidence="4">
    <location>
        <begin position="25"/>
        <end position="669"/>
    </location>
</feature>
<gene>
    <name evidence="6" type="ORF">LEM8419_00682</name>
</gene>
<evidence type="ECO:0000259" key="5">
    <source>
        <dbReference type="PROSITE" id="PS50915"/>
    </source>
</evidence>
<dbReference type="SUPFAM" id="SSF49695">
    <property type="entry name" value="gamma-Crystallin-like"/>
    <property type="match status" value="1"/>
</dbReference>
<organism evidence="6 7">
    <name type="scientific">Neolewinella maritima</name>
    <dbReference type="NCBI Taxonomy" id="1383882"/>
    <lineage>
        <taxon>Bacteria</taxon>
        <taxon>Pseudomonadati</taxon>
        <taxon>Bacteroidota</taxon>
        <taxon>Saprospiria</taxon>
        <taxon>Saprospirales</taxon>
        <taxon>Lewinellaceae</taxon>
        <taxon>Neolewinella</taxon>
    </lineage>
</organism>
<dbReference type="EMBL" id="CAKLPZ010000001">
    <property type="protein sequence ID" value="CAH0999384.1"/>
    <property type="molecule type" value="Genomic_DNA"/>
</dbReference>
<keyword evidence="4" id="KW-0732">Signal</keyword>
<comment type="similarity">
    <text evidence="1">Belongs to the beta/gamma-crystallin family.</text>
</comment>
<dbReference type="InterPro" id="IPR001064">
    <property type="entry name" value="Beta/gamma_crystallin"/>
</dbReference>
<evidence type="ECO:0000256" key="3">
    <source>
        <dbReference type="SAM" id="MobiDB-lite"/>
    </source>
</evidence>
<evidence type="ECO:0000256" key="1">
    <source>
        <dbReference type="ARBA" id="ARBA00009646"/>
    </source>
</evidence>
<evidence type="ECO:0000313" key="6">
    <source>
        <dbReference type="EMBL" id="CAH0999384.1"/>
    </source>
</evidence>
<protein>
    <recommendedName>
        <fullName evidence="5">Beta/gamma crystallin 'Greek key' domain-containing protein</fullName>
    </recommendedName>
</protein>
<dbReference type="PROSITE" id="PS50915">
    <property type="entry name" value="CRYSTALLIN_BETA_GAMMA"/>
    <property type="match status" value="1"/>
</dbReference>
<dbReference type="InterPro" id="IPR011024">
    <property type="entry name" value="G_crystallin-like"/>
</dbReference>
<feature type="domain" description="Beta/gamma crystallin 'Greek key'" evidence="5">
    <location>
        <begin position="83"/>
        <end position="122"/>
    </location>
</feature>
<feature type="region of interest" description="Disordered" evidence="3">
    <location>
        <begin position="399"/>
        <end position="446"/>
    </location>
</feature>
<evidence type="ECO:0000256" key="2">
    <source>
        <dbReference type="ARBA" id="ARBA00022737"/>
    </source>
</evidence>
<keyword evidence="2" id="KW-0677">Repeat</keyword>
<feature type="signal peptide" evidence="4">
    <location>
        <begin position="1"/>
        <end position="24"/>
    </location>
</feature>
<dbReference type="Proteomes" id="UP000837803">
    <property type="component" value="Unassembled WGS sequence"/>
</dbReference>
<sequence length="669" mass="73619">MKHFALRIFSSAFLLFLLTSPALAQRYTFGIEQLDRGSAVIFFNSPAFEEDEATKSFTQQSSVEYIGNDMEDRISSVVVPAGMVVTIYEHRGGQGRSAKLYPGNYNHLMNFNDRISSFRIDAFDDANNPRVYLYEHGDIYTRRQGMQGFAEGEYAKSELLCNDCFTYARVQPGAQVLLFRNDLSDPMNESNLLKARGDKPTDFDLRRLGMNDAVSGVRVSVPGYALSHVEYKNRTVVKTEEERRIGGTSWQDGFNAVAESEQTVDVGWEYQASVTRSVSNSTALGFKTTVSSTITVGSAPVQAALTVALEKSIQNTTTVGRDKTESYTQRKTFSQKTKTPPGCRTKVTVMGTPEEVIYDVVETYVEVNEEGDKVRNGKTREVKSKVRVKSATNVRGVVEGDCQGDKTSPPIATTTAGTTPQQPTTSTTSTYGQKEFGSGNDGTEVNLPGTFNVYRNGRQYSEIEWDSEESVWSEWDMEGDWLGDYRETERNSIMLVLVDTDSGKELSIEHNKQGSILVKPSANAANSSIETYGSLTAAGSGGMGNGQLATSGGSDDPAPSSYGEETFGYDAEAIREAGDTGSEPAETFEVIDEDGYFICQLSFDAEDSLWLEVDEDDDLVGEYKVTARDGQRLEMREIDYGTLLTVDLSSGKVYSDSSGEQELVGYINR</sequence>
<evidence type="ECO:0000256" key="4">
    <source>
        <dbReference type="SAM" id="SignalP"/>
    </source>
</evidence>
<evidence type="ECO:0000313" key="7">
    <source>
        <dbReference type="Proteomes" id="UP000837803"/>
    </source>
</evidence>
<proteinExistence type="inferred from homology"/>
<name>A0ABN8EZP5_9BACT</name>
<dbReference type="Gene3D" id="2.60.20.10">
    <property type="entry name" value="Crystallins"/>
    <property type="match status" value="1"/>
</dbReference>
<accession>A0ABN8EZP5</accession>
<dbReference type="RefSeq" id="WP_238749569.1">
    <property type="nucleotide sequence ID" value="NZ_CAKLPZ010000001.1"/>
</dbReference>
<reference evidence="6" key="1">
    <citation type="submission" date="2021-12" db="EMBL/GenBank/DDBJ databases">
        <authorList>
            <person name="Rodrigo-Torres L."/>
            <person name="Arahal R. D."/>
            <person name="Lucena T."/>
        </authorList>
    </citation>
    <scope>NUCLEOTIDE SEQUENCE</scope>
    <source>
        <strain evidence="6">CECT 8419</strain>
    </source>
</reference>